<reference evidence="1" key="2">
    <citation type="submission" date="2020-09" db="EMBL/GenBank/DDBJ databases">
        <authorList>
            <person name="Sun Q."/>
            <person name="Zhou Y."/>
        </authorList>
    </citation>
    <scope>NUCLEOTIDE SEQUENCE</scope>
    <source>
        <strain evidence="1">CGMCC 4.7403</strain>
    </source>
</reference>
<keyword evidence="2" id="KW-1185">Reference proteome</keyword>
<sequence>MSAPTVAPRSHVRALHDVLEPYHAVLYYAPQVQEAFREIGLKGTWRGYFGGRAAPLGPVPAAVVTALFHHFKPSLVARAIPSVWEMALPDDVLTARLAGVDAALRALLGDEVDGPDIAEAASLAAAAAAAAGDAPGRPLGAANAALELPEPPHLALWQAATTLREHRGDGHVAALTHAGFDGVEALVTITAAGGEIRESIQARRGWTDEEWADGERRLRDRGLLDPAGALTTEGRSARDTVEELTDRFAAVPWNSLGDDRAHRLYALLQPIGERIVHGLGLPLPVAPKTFGG</sequence>
<evidence type="ECO:0000313" key="2">
    <source>
        <dbReference type="Proteomes" id="UP000603227"/>
    </source>
</evidence>
<name>A0A918ZGT0_9ACTN</name>
<dbReference type="Proteomes" id="UP000603227">
    <property type="component" value="Unassembled WGS sequence"/>
</dbReference>
<dbReference type="NCBIfam" id="NF047719">
    <property type="entry name" value="SCO6745_fam_HTH"/>
    <property type="match status" value="1"/>
</dbReference>
<dbReference type="RefSeq" id="WP_189786701.1">
    <property type="nucleotide sequence ID" value="NZ_BNAT01000035.1"/>
</dbReference>
<comment type="caution">
    <text evidence="1">The sequence shown here is derived from an EMBL/GenBank/DDBJ whole genome shotgun (WGS) entry which is preliminary data.</text>
</comment>
<proteinExistence type="predicted"/>
<evidence type="ECO:0008006" key="3">
    <source>
        <dbReference type="Google" id="ProtNLM"/>
    </source>
</evidence>
<dbReference type="InterPro" id="IPR054058">
    <property type="entry name" value="HTH_67"/>
</dbReference>
<dbReference type="Pfam" id="PF21863">
    <property type="entry name" value="HTH_67"/>
    <property type="match status" value="1"/>
</dbReference>
<reference evidence="1" key="1">
    <citation type="journal article" date="2014" name="Int. J. Syst. Evol. Microbiol.">
        <title>Complete genome sequence of Corynebacterium casei LMG S-19264T (=DSM 44701T), isolated from a smear-ripened cheese.</title>
        <authorList>
            <consortium name="US DOE Joint Genome Institute (JGI-PGF)"/>
            <person name="Walter F."/>
            <person name="Albersmeier A."/>
            <person name="Kalinowski J."/>
            <person name="Ruckert C."/>
        </authorList>
    </citation>
    <scope>NUCLEOTIDE SEQUENCE</scope>
    <source>
        <strain evidence="1">CGMCC 4.7403</strain>
    </source>
</reference>
<gene>
    <name evidence="1" type="ORF">GCM10017771_72830</name>
</gene>
<organism evidence="1 2">
    <name type="scientific">Streptomyces capitiformicae</name>
    <dbReference type="NCBI Taxonomy" id="2014920"/>
    <lineage>
        <taxon>Bacteria</taxon>
        <taxon>Bacillati</taxon>
        <taxon>Actinomycetota</taxon>
        <taxon>Actinomycetes</taxon>
        <taxon>Kitasatosporales</taxon>
        <taxon>Streptomycetaceae</taxon>
        <taxon>Streptomyces</taxon>
    </lineage>
</organism>
<dbReference type="AlphaFoldDB" id="A0A918ZGT0"/>
<protein>
    <recommendedName>
        <fullName evidence="3">SalK</fullName>
    </recommendedName>
</protein>
<evidence type="ECO:0000313" key="1">
    <source>
        <dbReference type="EMBL" id="GHE50760.1"/>
    </source>
</evidence>
<accession>A0A918ZGT0</accession>
<dbReference type="EMBL" id="BNAT01000035">
    <property type="protein sequence ID" value="GHE50760.1"/>
    <property type="molecule type" value="Genomic_DNA"/>
</dbReference>